<dbReference type="PANTHER" id="PTHR43356">
    <property type="entry name" value="PHOSPHATE ACETYLTRANSFERASE"/>
    <property type="match status" value="1"/>
</dbReference>
<dbReference type="InterPro" id="IPR012147">
    <property type="entry name" value="P_Ac_Bu_trans"/>
</dbReference>
<evidence type="ECO:0000259" key="4">
    <source>
        <dbReference type="Pfam" id="PF01515"/>
    </source>
</evidence>
<evidence type="ECO:0000256" key="3">
    <source>
        <dbReference type="ARBA" id="ARBA00023315"/>
    </source>
</evidence>
<evidence type="ECO:0000313" key="5">
    <source>
        <dbReference type="EMBL" id="MDL4841609.1"/>
    </source>
</evidence>
<comment type="caution">
    <text evidence="5">The sequence shown here is derived from an EMBL/GenBank/DDBJ whole genome shotgun (WGS) entry which is preliminary data.</text>
</comment>
<comment type="similarity">
    <text evidence="1">Belongs to the phosphate acetyltransferase and butyryltransferase family.</text>
</comment>
<reference evidence="5 6" key="1">
    <citation type="submission" date="2023-06" db="EMBL/GenBank/DDBJ databases">
        <title>Aquibacillus rhizosphaerae LR5S19.</title>
        <authorList>
            <person name="Sun J.-Q."/>
        </authorList>
    </citation>
    <scope>NUCLEOTIDE SEQUENCE [LARGE SCALE GENOMIC DNA]</scope>
    <source>
        <strain evidence="5 6">LR5S19</strain>
    </source>
</reference>
<dbReference type="EMBL" id="JASTZU010000041">
    <property type="protein sequence ID" value="MDL4841609.1"/>
    <property type="molecule type" value="Genomic_DNA"/>
</dbReference>
<accession>A0ABT7L8B3</accession>
<keyword evidence="3" id="KW-0012">Acyltransferase</keyword>
<protein>
    <submittedName>
        <fullName evidence="5">Bifunctional enoyl-CoA hydratase/phosphate acetyltransferase</fullName>
    </submittedName>
</protein>
<dbReference type="RefSeq" id="WP_285932891.1">
    <property type="nucleotide sequence ID" value="NZ_JASTZU010000041.1"/>
</dbReference>
<name>A0ABT7L8B3_9BACI</name>
<evidence type="ECO:0000313" key="6">
    <source>
        <dbReference type="Proteomes" id="UP001235343"/>
    </source>
</evidence>
<dbReference type="SUPFAM" id="SSF53659">
    <property type="entry name" value="Isocitrate/Isopropylmalate dehydrogenase-like"/>
    <property type="match status" value="1"/>
</dbReference>
<keyword evidence="6" id="KW-1185">Reference proteome</keyword>
<feature type="domain" description="Phosphate acetyl/butaryl transferase" evidence="4">
    <location>
        <begin position="84"/>
        <end position="295"/>
    </location>
</feature>
<dbReference type="Gene3D" id="3.40.718.10">
    <property type="entry name" value="Isopropylmalate Dehydrogenase"/>
    <property type="match status" value="1"/>
</dbReference>
<proteinExistence type="inferred from homology"/>
<organism evidence="5 6">
    <name type="scientific">Aquibacillus rhizosphaerae</name>
    <dbReference type="NCBI Taxonomy" id="3051431"/>
    <lineage>
        <taxon>Bacteria</taxon>
        <taxon>Bacillati</taxon>
        <taxon>Bacillota</taxon>
        <taxon>Bacilli</taxon>
        <taxon>Bacillales</taxon>
        <taxon>Bacillaceae</taxon>
        <taxon>Aquibacillus</taxon>
    </lineage>
</organism>
<dbReference type="InterPro" id="IPR050500">
    <property type="entry name" value="Phos_Acetyltrans/Butyryltrans"/>
</dbReference>
<evidence type="ECO:0000256" key="2">
    <source>
        <dbReference type="ARBA" id="ARBA00022679"/>
    </source>
</evidence>
<evidence type="ECO:0000256" key="1">
    <source>
        <dbReference type="ARBA" id="ARBA00005656"/>
    </source>
</evidence>
<dbReference type="NCBIfam" id="NF006045">
    <property type="entry name" value="PRK08190.1"/>
    <property type="match status" value="1"/>
</dbReference>
<sequence length="307" mass="33348">MKYLHLLLNKIDRNNKKTVAIAQAADESVLLAVKHGLTLEIANFRLYGNKSDMEEIAKSVSLDLYQKEITIINIESEQLAVREAIKSINNGTAHVLMKGNLPTKSLLKSVLDKQLGLRLGTILSQVAIFEVPNQEKLLLLTDAAMNISPSLNDKIEILKNAVDVAARVGIKNPKVAAMTAIETVNPSMQATLDAASLKESYMRGEIKNCIFDGPMAFDVAVSRKASEQKKIDSEVAGQADILLVPTIEVGNALYKSFIYFANAKVASIICGAKVPIVLPSRSDTAENKLLSIALAIISSEEEQNGNF</sequence>
<dbReference type="PIRSF" id="PIRSF000428">
    <property type="entry name" value="P_Ac_trans"/>
    <property type="match status" value="1"/>
</dbReference>
<dbReference type="InterPro" id="IPR002505">
    <property type="entry name" value="PTA_PTB"/>
</dbReference>
<dbReference type="Proteomes" id="UP001235343">
    <property type="component" value="Unassembled WGS sequence"/>
</dbReference>
<gene>
    <name evidence="5" type="ORF">QQS35_14305</name>
</gene>
<dbReference type="PANTHER" id="PTHR43356:SF2">
    <property type="entry name" value="PHOSPHATE ACETYLTRANSFERASE"/>
    <property type="match status" value="1"/>
</dbReference>
<keyword evidence="2" id="KW-0808">Transferase</keyword>
<dbReference type="Pfam" id="PF01515">
    <property type="entry name" value="PTA_PTB"/>
    <property type="match status" value="1"/>
</dbReference>